<evidence type="ECO:0000256" key="7">
    <source>
        <dbReference type="SAM" id="Phobius"/>
    </source>
</evidence>
<keyword evidence="5" id="KW-0572">Peptidoglycan-anchor</keyword>
<evidence type="ECO:0000259" key="8">
    <source>
        <dbReference type="PROSITE" id="PS50853"/>
    </source>
</evidence>
<keyword evidence="7" id="KW-0812">Transmembrane</keyword>
<accession>A0A1H9GCP8</accession>
<dbReference type="Gene3D" id="2.60.220.30">
    <property type="match status" value="1"/>
</dbReference>
<feature type="transmembrane region" description="Helical" evidence="7">
    <location>
        <begin position="504"/>
        <end position="524"/>
    </location>
</feature>
<keyword evidence="7" id="KW-0472">Membrane</keyword>
<evidence type="ECO:0000256" key="6">
    <source>
        <dbReference type="SAM" id="MobiDB-lite"/>
    </source>
</evidence>
<comment type="caution">
    <text evidence="9">The sequence shown here is derived from an EMBL/GenBank/DDBJ whole genome shotgun (WGS) entry which is preliminary data.</text>
</comment>
<comment type="subcellular location">
    <subcellularLocation>
        <location evidence="1">Secreted</location>
        <location evidence="1">Cell wall</location>
        <topology evidence="1">Peptidoglycan-anchor</topology>
    </subcellularLocation>
</comment>
<dbReference type="CDD" id="cd00063">
    <property type="entry name" value="FN3"/>
    <property type="match status" value="1"/>
</dbReference>
<name>A0A1H9GCP8_9BACI</name>
<feature type="region of interest" description="Disordered" evidence="6">
    <location>
        <begin position="269"/>
        <end position="291"/>
    </location>
</feature>
<evidence type="ECO:0000256" key="4">
    <source>
        <dbReference type="ARBA" id="ARBA00022729"/>
    </source>
</evidence>
<proteinExistence type="predicted"/>
<dbReference type="Pfam" id="PF00746">
    <property type="entry name" value="Gram_pos_anchor"/>
    <property type="match status" value="1"/>
</dbReference>
<evidence type="ECO:0000313" key="10">
    <source>
        <dbReference type="Proteomes" id="UP000198733"/>
    </source>
</evidence>
<keyword evidence="2" id="KW-0134">Cell wall</keyword>
<dbReference type="RefSeq" id="WP_092504751.1">
    <property type="nucleotide sequence ID" value="NZ_FOEH01000003.1"/>
</dbReference>
<evidence type="ECO:0000256" key="5">
    <source>
        <dbReference type="ARBA" id="ARBA00023088"/>
    </source>
</evidence>
<keyword evidence="10" id="KW-1185">Reference proteome</keyword>
<dbReference type="EMBL" id="FOEH01000003">
    <property type="protein sequence ID" value="SEQ47866.1"/>
    <property type="molecule type" value="Genomic_DNA"/>
</dbReference>
<dbReference type="InterPro" id="IPR036116">
    <property type="entry name" value="FN3_sf"/>
</dbReference>
<dbReference type="PROSITE" id="PS50853">
    <property type="entry name" value="FN3"/>
    <property type="match status" value="1"/>
</dbReference>
<protein>
    <submittedName>
        <fullName evidence="9">LPXTG-motif cell wall anchor domain-containing protein</fullName>
    </submittedName>
</protein>
<evidence type="ECO:0000256" key="2">
    <source>
        <dbReference type="ARBA" id="ARBA00022512"/>
    </source>
</evidence>
<dbReference type="SUPFAM" id="SSF49265">
    <property type="entry name" value="Fibronectin type III"/>
    <property type="match status" value="1"/>
</dbReference>
<evidence type="ECO:0000313" key="9">
    <source>
        <dbReference type="EMBL" id="SEQ47866.1"/>
    </source>
</evidence>
<keyword evidence="7" id="KW-1133">Transmembrane helix</keyword>
<reference evidence="9 10" key="1">
    <citation type="submission" date="2016-10" db="EMBL/GenBank/DDBJ databases">
        <authorList>
            <person name="Varghese N."/>
            <person name="Submissions S."/>
        </authorList>
    </citation>
    <scope>NUCLEOTIDE SEQUENCE [LARGE SCALE GENOMIC DNA]</scope>
    <source>
        <strain evidence="9 10">CGMCC 1.7734</strain>
    </source>
</reference>
<dbReference type="NCBIfam" id="TIGR01167">
    <property type="entry name" value="LPXTG_anchor"/>
    <property type="match status" value="1"/>
</dbReference>
<feature type="compositionally biased region" description="Basic and acidic residues" evidence="6">
    <location>
        <begin position="279"/>
        <end position="291"/>
    </location>
</feature>
<keyword evidence="3" id="KW-0964">Secreted</keyword>
<sequence length="531" mass="60053">MKKLKFIIFAILVVFFIFPVNSLQAEELKTYDKLTLVDEDYQNDSLLRVYKDKDGNVVFHSIFIQSELSDTIKASEDQVLTAKKLLLAFYMKFDLTNKMNELLHKSFPESNPRTDMEVKTIEISPDYLDRLEETESISLAYAKDQKAKFEQLSEAEQEAQKGYTFYYYDYGEEYLGTTEEYIKRLDVEIKESTDHSITISWSANNTNVPDGVLYMYVSLGSKWSECFPIGAVSPCRIKVDGEQQFTLDNLEPSTTYKIRIGGGVFSEDSTASKSVEATTEPKSKNEKEKFKGDDVSLKNHITVDPNITKNTAKLPMNVIDLLANEGLLTVNLEKMSNKKNSTIQFSSEEMDELIQRKATIQLDHSEVELSVPSTVLQNSKVTKINLDKLEAVNGSLSAVFDFSITQENQVISQFDQPITLRFPVDQELVEDTSNLAIYFHNEETNEWEKIGGTYEDGNVTATVNHFSTYTVFEESVEEPTTNEVPTINDSGVTGKKLPNTATNAMNFLMLGLLFSLLASALVVYQNKRGRA</sequence>
<organism evidence="9 10">
    <name type="scientific">Virgibacillus subterraneus</name>
    <dbReference type="NCBI Taxonomy" id="621109"/>
    <lineage>
        <taxon>Bacteria</taxon>
        <taxon>Bacillati</taxon>
        <taxon>Bacillota</taxon>
        <taxon>Bacilli</taxon>
        <taxon>Bacillales</taxon>
        <taxon>Bacillaceae</taxon>
        <taxon>Virgibacillus</taxon>
    </lineage>
</organism>
<feature type="domain" description="Fibronectin type-III" evidence="8">
    <location>
        <begin position="183"/>
        <end position="282"/>
    </location>
</feature>
<dbReference type="Proteomes" id="UP000198733">
    <property type="component" value="Unassembled WGS sequence"/>
</dbReference>
<dbReference type="InterPro" id="IPR019931">
    <property type="entry name" value="LPXTG_anchor"/>
</dbReference>
<dbReference type="InterPro" id="IPR003961">
    <property type="entry name" value="FN3_dom"/>
</dbReference>
<dbReference type="InterPro" id="IPR013783">
    <property type="entry name" value="Ig-like_fold"/>
</dbReference>
<dbReference type="Gene3D" id="2.60.40.10">
    <property type="entry name" value="Immunoglobulins"/>
    <property type="match status" value="1"/>
</dbReference>
<evidence type="ECO:0000256" key="1">
    <source>
        <dbReference type="ARBA" id="ARBA00004168"/>
    </source>
</evidence>
<gene>
    <name evidence="9" type="ORF">SAMN05216232_2559</name>
</gene>
<evidence type="ECO:0000256" key="3">
    <source>
        <dbReference type="ARBA" id="ARBA00022525"/>
    </source>
</evidence>
<keyword evidence="4" id="KW-0732">Signal</keyword>